<feature type="region of interest" description="Disordered" evidence="3">
    <location>
        <begin position="1"/>
        <end position="95"/>
    </location>
</feature>
<feature type="compositionally biased region" description="Basic and acidic residues" evidence="3">
    <location>
        <begin position="16"/>
        <end position="29"/>
    </location>
</feature>
<reference evidence="5 6" key="1">
    <citation type="submission" date="2019-03" db="EMBL/GenBank/DDBJ databases">
        <title>An improved genome assembly of the fluke Schistosoma japonicum.</title>
        <authorList>
            <person name="Hu W."/>
            <person name="Luo F."/>
            <person name="Yin M."/>
            <person name="Mo X."/>
            <person name="Sun C."/>
            <person name="Wu Q."/>
            <person name="Zhu B."/>
            <person name="Xiang M."/>
            <person name="Wang J."/>
            <person name="Wang Y."/>
            <person name="Zhang T."/>
            <person name="Xu B."/>
            <person name="Zheng H."/>
            <person name="Feng Z."/>
        </authorList>
    </citation>
    <scope>NUCLEOTIDE SEQUENCE [LARGE SCALE GENOMIC DNA]</scope>
    <source>
        <strain evidence="5">HuSjv2</strain>
        <tissue evidence="5">Worms</tissue>
    </source>
</reference>
<organism evidence="5 6">
    <name type="scientific">Schistosoma japonicum</name>
    <name type="common">Blood fluke</name>
    <dbReference type="NCBI Taxonomy" id="6182"/>
    <lineage>
        <taxon>Eukaryota</taxon>
        <taxon>Metazoa</taxon>
        <taxon>Spiralia</taxon>
        <taxon>Lophotrochozoa</taxon>
        <taxon>Platyhelminthes</taxon>
        <taxon>Trematoda</taxon>
        <taxon>Digenea</taxon>
        <taxon>Strigeidida</taxon>
        <taxon>Schistosomatoidea</taxon>
        <taxon>Schistosomatidae</taxon>
        <taxon>Schistosoma</taxon>
    </lineage>
</organism>
<sequence length="1276" mass="147433">MNSNESNESIATNMNEEMKEVNTLHEMLSDHSISNQSSNLNESGLRTTSSNTVTISFTDSGSTSSSGSCDDDVDYNGDDSDETESTSSEDDDKIEENANKSSQIADFSGQGFSTVPSIIFHRLTITKLNLSNNNLSYLPAEICIMINLQYLDISHNNLRGYSEVTGMNSTGDHQMKITNGTNHRSSKLINNSNNNNEKLETTQLPKDMNRLIHLKTLKMSSCDLKIIPKVVFQLTSLTKLDISENWTTELPAMIGNLIELRYLLAKRMGLHTLPIQIINCTKLHTINLYGNEITTLPDEFSKLSKLNSLYLDYRHFIKVLIKPRKISKVKLINFTDSSSENNNQDIDTIELNKLRKSIVSEETLATIAERLDTLLRSGQMKSHHIPEAIFKLRRLTALHLDRCQLNFIPENLTQLKRLRELYLSRNYFKEIPQGLFTLNNTLEYLDLSDNKLIGKEDNLVLLPDNFGEKFQMLKILKLSSMNLTSLQNGVLCGMIQLKLLDLSKNKISQLPDDINSLNSLEELFLSENMLTSLPNTICQLKELRTLDLSYNQLLDLPGNLYMLRNLQLSHLYKGLNRAGLWLQGNPLTSIPQSVWKTVDTQRLWKYLEDQQLKEFSNVQPIKIIVIGHKLSGKTTLIKHLMKECSTSTTSSTQISLPSQFEVFFTAKKSFIAENISNSVELPLEWSPILINHCISPNGFKIIFYEITLPNDYNHQSLYACLQDEFITQLNHTLETSTSTIPFIDIQDNNIENNVINAQTNVNNLLQLYIIHRIKLLSKKYESLNLPNIYQHKINNKITILQNISFINLSILLLNSNKVNNTNLTYSVNNTNINELWNEIEHRIISINQTILNKEYFIPKSWYSLIVYIRNNIKSSFMIKLNLTSDENNENSSIIHIDNNQVTINRQLFKQLKIDQIEACLNYYHRTGQLFYFAKHNYLKNYLILYPTIFLSMIHGIILLKEYFNTWNNHKSLPYQLIRCLLPPYEYRTCKSIPSDQIQQQNMNTTKQNHHLNVALHHQKRKFINKTSNRLKSSRNLIKQIDSEKDYFSLSMNSINASYLSTNSVLLLTDLLEAGFKCHDLTLVNHNLPSKQHIHLKPYVVYPCIFSDNNSMEFYCTNKTNNMNMISESEIEENVCIQEIWFPIDRPMGYFNRLSVNLCKVICDQTKYTEYCNSLIDLKYTEKLQLNDSYVKHNTFIVAYDYSKIILEEVTVNGSIFGLPEYYPIYGIRCIQQTKQIYMPTDNIHSEDITFNPLQWFIETCNQLNDEIQGIVWFWSK</sequence>
<keyword evidence="1" id="KW-0433">Leucine-rich repeat</keyword>
<evidence type="ECO:0000313" key="5">
    <source>
        <dbReference type="EMBL" id="TNN21025.1"/>
    </source>
</evidence>
<feature type="compositionally biased region" description="Polar residues" evidence="3">
    <location>
        <begin position="31"/>
        <end position="55"/>
    </location>
</feature>
<keyword evidence="6" id="KW-1185">Reference proteome</keyword>
<dbReference type="AlphaFoldDB" id="A0A4Z2DWV3"/>
<dbReference type="SMART" id="SM00369">
    <property type="entry name" value="LRR_TYP"/>
    <property type="match status" value="10"/>
</dbReference>
<gene>
    <name evidence="5" type="ORF">EWB00_001411</name>
</gene>
<dbReference type="Pfam" id="PF13855">
    <property type="entry name" value="LRR_8"/>
    <property type="match status" value="1"/>
</dbReference>
<comment type="caution">
    <text evidence="5">The sequence shown here is derived from an EMBL/GenBank/DDBJ whole genome shotgun (WGS) entry which is preliminary data.</text>
</comment>
<dbReference type="PANTHER" id="PTHR48051">
    <property type="match status" value="1"/>
</dbReference>
<dbReference type="OrthoDB" id="676979at2759"/>
<evidence type="ECO:0000256" key="3">
    <source>
        <dbReference type="SAM" id="MobiDB-lite"/>
    </source>
</evidence>
<feature type="compositionally biased region" description="Polar residues" evidence="3">
    <location>
        <begin position="179"/>
        <end position="189"/>
    </location>
</feature>
<dbReference type="InterPro" id="IPR001611">
    <property type="entry name" value="Leu-rich_rpt"/>
</dbReference>
<feature type="compositionally biased region" description="Polar residues" evidence="3">
    <location>
        <begin position="1"/>
        <end position="15"/>
    </location>
</feature>
<dbReference type="Pfam" id="PF23598">
    <property type="entry name" value="LRR_14"/>
    <property type="match status" value="1"/>
</dbReference>
<protein>
    <submittedName>
        <fullName evidence="5">Leucine-rich repeat protein</fullName>
    </submittedName>
</protein>
<dbReference type="Proteomes" id="UP000311919">
    <property type="component" value="Unassembled WGS sequence"/>
</dbReference>
<dbReference type="InterPro" id="IPR032675">
    <property type="entry name" value="LRR_dom_sf"/>
</dbReference>
<feature type="domain" description="Disease resistance R13L4/SHOC-2-like LRR" evidence="4">
    <location>
        <begin position="468"/>
        <end position="571"/>
    </location>
</feature>
<keyword evidence="2" id="KW-0677">Repeat</keyword>
<feature type="compositionally biased region" description="Acidic residues" evidence="3">
    <location>
        <begin position="69"/>
        <end position="94"/>
    </location>
</feature>
<proteinExistence type="predicted"/>
<feature type="compositionally biased region" description="Low complexity" evidence="3">
    <location>
        <begin position="56"/>
        <end position="68"/>
    </location>
</feature>
<dbReference type="PANTHER" id="PTHR48051:SF1">
    <property type="entry name" value="RAS SUPPRESSOR PROTEIN 1"/>
    <property type="match status" value="1"/>
</dbReference>
<dbReference type="Pfam" id="PF00560">
    <property type="entry name" value="LRR_1"/>
    <property type="match status" value="1"/>
</dbReference>
<dbReference type="SMART" id="SM00364">
    <property type="entry name" value="LRR_BAC"/>
    <property type="match status" value="7"/>
</dbReference>
<evidence type="ECO:0000256" key="1">
    <source>
        <dbReference type="ARBA" id="ARBA00022614"/>
    </source>
</evidence>
<name>A0A4Z2DWV3_SCHJA</name>
<dbReference type="InterPro" id="IPR003591">
    <property type="entry name" value="Leu-rich_rpt_typical-subtyp"/>
</dbReference>
<dbReference type="InterPro" id="IPR050216">
    <property type="entry name" value="LRR_domain-containing"/>
</dbReference>
<dbReference type="PRINTS" id="PR00019">
    <property type="entry name" value="LEURICHRPT"/>
</dbReference>
<dbReference type="GO" id="GO:0005737">
    <property type="term" value="C:cytoplasm"/>
    <property type="evidence" value="ECO:0007669"/>
    <property type="project" value="TreeGrafter"/>
</dbReference>
<evidence type="ECO:0000259" key="4">
    <source>
        <dbReference type="Pfam" id="PF23598"/>
    </source>
</evidence>
<dbReference type="STRING" id="6182.A0A4Z2DWV3"/>
<dbReference type="InterPro" id="IPR055414">
    <property type="entry name" value="LRR_R13L4/SHOC2-like"/>
</dbReference>
<dbReference type="PROSITE" id="PS51450">
    <property type="entry name" value="LRR"/>
    <property type="match status" value="5"/>
</dbReference>
<feature type="region of interest" description="Disordered" evidence="3">
    <location>
        <begin position="179"/>
        <end position="198"/>
    </location>
</feature>
<dbReference type="SUPFAM" id="SSF52047">
    <property type="entry name" value="RNI-like"/>
    <property type="match status" value="1"/>
</dbReference>
<evidence type="ECO:0000313" key="6">
    <source>
        <dbReference type="Proteomes" id="UP000311919"/>
    </source>
</evidence>
<dbReference type="SUPFAM" id="SSF52058">
    <property type="entry name" value="L domain-like"/>
    <property type="match status" value="1"/>
</dbReference>
<accession>A0A4Z2DWV3</accession>
<dbReference type="Gene3D" id="3.80.10.10">
    <property type="entry name" value="Ribonuclease Inhibitor"/>
    <property type="match status" value="3"/>
</dbReference>
<evidence type="ECO:0000256" key="2">
    <source>
        <dbReference type="ARBA" id="ARBA00022737"/>
    </source>
</evidence>
<dbReference type="EMBL" id="SKCS01000015">
    <property type="protein sequence ID" value="TNN21025.1"/>
    <property type="molecule type" value="Genomic_DNA"/>
</dbReference>